<evidence type="ECO:0000256" key="2">
    <source>
        <dbReference type="SAM" id="Phobius"/>
    </source>
</evidence>
<sequence length="161" mass="17440">NQQVIEIKDNNFDGNNGLEKDVTNELEKDATNELEKDVTNDDTSSNILNIPFISRRKKSFDIEHSNITPGSVSPSSLSIQKKKSRSSKGSFDSNIVKQESELPSTSKEVIILESDDDNVNDSFTAAPHVTPAIRQGCIYSLIIGSNIGACLTIVGALAGLM</sequence>
<dbReference type="OrthoDB" id="442352at2759"/>
<accession>A0A9N9C274</accession>
<evidence type="ECO:0000256" key="1">
    <source>
        <dbReference type="SAM" id="MobiDB-lite"/>
    </source>
</evidence>
<feature type="non-terminal residue" evidence="3">
    <location>
        <position position="1"/>
    </location>
</feature>
<dbReference type="AlphaFoldDB" id="A0A9N9C274"/>
<gene>
    <name evidence="3" type="ORF">RFULGI_LOCUS5963</name>
</gene>
<feature type="compositionally biased region" description="Polar residues" evidence="1">
    <location>
        <begin position="65"/>
        <end position="79"/>
    </location>
</feature>
<dbReference type="EMBL" id="CAJVPZ010007257">
    <property type="protein sequence ID" value="CAG8583958.1"/>
    <property type="molecule type" value="Genomic_DNA"/>
</dbReference>
<keyword evidence="2" id="KW-0812">Transmembrane</keyword>
<evidence type="ECO:0000313" key="3">
    <source>
        <dbReference type="EMBL" id="CAG8583958.1"/>
    </source>
</evidence>
<protein>
    <submittedName>
        <fullName evidence="3">5260_t:CDS:1</fullName>
    </submittedName>
</protein>
<keyword evidence="2" id="KW-0472">Membrane</keyword>
<evidence type="ECO:0000313" key="4">
    <source>
        <dbReference type="Proteomes" id="UP000789396"/>
    </source>
</evidence>
<reference evidence="3" key="1">
    <citation type="submission" date="2021-06" db="EMBL/GenBank/DDBJ databases">
        <authorList>
            <person name="Kallberg Y."/>
            <person name="Tangrot J."/>
            <person name="Rosling A."/>
        </authorList>
    </citation>
    <scope>NUCLEOTIDE SEQUENCE</scope>
    <source>
        <strain evidence="3">IN212</strain>
    </source>
</reference>
<keyword evidence="2" id="KW-1133">Transmembrane helix</keyword>
<keyword evidence="4" id="KW-1185">Reference proteome</keyword>
<dbReference type="Proteomes" id="UP000789396">
    <property type="component" value="Unassembled WGS sequence"/>
</dbReference>
<name>A0A9N9C274_9GLOM</name>
<feature type="transmembrane region" description="Helical" evidence="2">
    <location>
        <begin position="138"/>
        <end position="160"/>
    </location>
</feature>
<organism evidence="3 4">
    <name type="scientific">Racocetra fulgida</name>
    <dbReference type="NCBI Taxonomy" id="60492"/>
    <lineage>
        <taxon>Eukaryota</taxon>
        <taxon>Fungi</taxon>
        <taxon>Fungi incertae sedis</taxon>
        <taxon>Mucoromycota</taxon>
        <taxon>Glomeromycotina</taxon>
        <taxon>Glomeromycetes</taxon>
        <taxon>Diversisporales</taxon>
        <taxon>Gigasporaceae</taxon>
        <taxon>Racocetra</taxon>
    </lineage>
</organism>
<proteinExistence type="predicted"/>
<comment type="caution">
    <text evidence="3">The sequence shown here is derived from an EMBL/GenBank/DDBJ whole genome shotgun (WGS) entry which is preliminary data.</text>
</comment>
<feature type="region of interest" description="Disordered" evidence="1">
    <location>
        <begin position="64"/>
        <end position="95"/>
    </location>
</feature>